<dbReference type="EMBL" id="CP003009">
    <property type="protein sequence ID" value="AEO63095.1"/>
    <property type="molecule type" value="Genomic_DNA"/>
</dbReference>
<sequence length="65" mass="6825">MACNELDRGHPGLAGILLANVGIFLGLRASSWPTRASSWVRGHPGQRVGIFLGSQASSACQFTSI</sequence>
<keyword evidence="1" id="KW-0812">Transmembrane</keyword>
<proteinExistence type="predicted"/>
<reference evidence="2 3" key="1">
    <citation type="journal article" date="2011" name="Nat. Biotechnol.">
        <title>Comparative genomic analysis of the thermophilic biomass-degrading fungi Myceliophthora thermophila and Thielavia terrestris.</title>
        <authorList>
            <person name="Berka R.M."/>
            <person name="Grigoriev I.V."/>
            <person name="Otillar R."/>
            <person name="Salamov A."/>
            <person name="Grimwood J."/>
            <person name="Reid I."/>
            <person name="Ishmael N."/>
            <person name="John T."/>
            <person name="Darmond C."/>
            <person name="Moisan M.-C."/>
            <person name="Henrissat B."/>
            <person name="Coutinho P.M."/>
            <person name="Lombard V."/>
            <person name="Natvig D.O."/>
            <person name="Lindquist E."/>
            <person name="Schmutz J."/>
            <person name="Lucas S."/>
            <person name="Harris P."/>
            <person name="Powlowski J."/>
            <person name="Bellemare A."/>
            <person name="Taylor D."/>
            <person name="Butler G."/>
            <person name="de Vries R.P."/>
            <person name="Allijn I.E."/>
            <person name="van den Brink J."/>
            <person name="Ushinsky S."/>
            <person name="Storms R."/>
            <person name="Powell A.J."/>
            <person name="Paulsen I.T."/>
            <person name="Elbourne L.D.H."/>
            <person name="Baker S.E."/>
            <person name="Magnuson J."/>
            <person name="LaBoissiere S."/>
            <person name="Clutterbuck A.J."/>
            <person name="Martinez D."/>
            <person name="Wogulis M."/>
            <person name="de Leon A.L."/>
            <person name="Rey M.W."/>
            <person name="Tsang A."/>
        </authorList>
    </citation>
    <scope>NUCLEOTIDE SEQUENCE [LARGE SCALE GENOMIC DNA]</scope>
    <source>
        <strain evidence="3">ATCC 38088 / NRRL 8126</strain>
    </source>
</reference>
<dbReference type="GeneID" id="11515424"/>
<keyword evidence="1" id="KW-1133">Transmembrane helix</keyword>
<organism evidence="2 3">
    <name type="scientific">Thermothielavioides terrestris (strain ATCC 38088 / NRRL 8126)</name>
    <name type="common">Thielavia terrestris</name>
    <dbReference type="NCBI Taxonomy" id="578455"/>
    <lineage>
        <taxon>Eukaryota</taxon>
        <taxon>Fungi</taxon>
        <taxon>Dikarya</taxon>
        <taxon>Ascomycota</taxon>
        <taxon>Pezizomycotina</taxon>
        <taxon>Sordariomycetes</taxon>
        <taxon>Sordariomycetidae</taxon>
        <taxon>Sordariales</taxon>
        <taxon>Chaetomiaceae</taxon>
        <taxon>Thermothielavioides</taxon>
        <taxon>Thermothielavioides terrestris</taxon>
    </lineage>
</organism>
<feature type="transmembrane region" description="Helical" evidence="1">
    <location>
        <begin position="12"/>
        <end position="31"/>
    </location>
</feature>
<dbReference type="HOGENOM" id="CLU_2851300_0_0_1"/>
<dbReference type="AlphaFoldDB" id="G2QWT1"/>
<evidence type="ECO:0000313" key="2">
    <source>
        <dbReference type="EMBL" id="AEO63095.1"/>
    </source>
</evidence>
<gene>
    <name evidence="2" type="ORF">THITE_2107960</name>
</gene>
<accession>G2QWT1</accession>
<evidence type="ECO:0000313" key="3">
    <source>
        <dbReference type="Proteomes" id="UP000008181"/>
    </source>
</evidence>
<keyword evidence="3" id="KW-1185">Reference proteome</keyword>
<evidence type="ECO:0000256" key="1">
    <source>
        <dbReference type="SAM" id="Phobius"/>
    </source>
</evidence>
<protein>
    <submittedName>
        <fullName evidence="2">Uncharacterized protein</fullName>
    </submittedName>
</protein>
<name>G2QWT1_THETT</name>
<dbReference type="KEGG" id="ttt:THITE_2107960"/>
<dbReference type="RefSeq" id="XP_003649431.1">
    <property type="nucleotide sequence ID" value="XM_003649383.1"/>
</dbReference>
<keyword evidence="1" id="KW-0472">Membrane</keyword>
<dbReference type="Proteomes" id="UP000008181">
    <property type="component" value="Chromosome 1"/>
</dbReference>